<reference evidence="1" key="1">
    <citation type="submission" date="2021-08" db="EMBL/GenBank/DDBJ databases">
        <title>Novel anaerobic bacterium isolated from sea squirt in East Sea, Republic of Korea.</title>
        <authorList>
            <person name="Nguyen T.H."/>
            <person name="Li Z."/>
            <person name="Lee Y.-J."/>
            <person name="Ko J."/>
            <person name="Kim S.-G."/>
        </authorList>
    </citation>
    <scope>NUCLEOTIDE SEQUENCE</scope>
    <source>
        <strain evidence="1">KCTC 25031</strain>
    </source>
</reference>
<dbReference type="Proteomes" id="UP000826212">
    <property type="component" value="Chromosome"/>
</dbReference>
<evidence type="ECO:0000313" key="2">
    <source>
        <dbReference type="Proteomes" id="UP000826212"/>
    </source>
</evidence>
<gene>
    <name evidence="1" type="primary">mfd</name>
    <name evidence="1" type="ORF">K4L44_12800</name>
</gene>
<name>A0AC61ND83_9BACT</name>
<keyword evidence="2" id="KW-1185">Reference proteome</keyword>
<accession>A0AC61ND83</accession>
<evidence type="ECO:0000313" key="1">
    <source>
        <dbReference type="EMBL" id="QZE13454.1"/>
    </source>
</evidence>
<proteinExistence type="predicted"/>
<sequence>MEIKEITKSLYTHPKIELLRDKIEENRQTQVRCVGLKGSAAPIYLWSALKKYEGVVLIVANDQESAAYFYDDIMRFYSPDSLYFFPSAHRRHLDFERTESESLIQRTDVLNAIGDGGSCCIVTYPEALAEKVVEEKTLASITLSIHVGDKLDNAFVVETLESYGFERVDFVYEPGQYSVRGSIVDIFSYSNEDPYRIDFFGDEVESIRIFDIETQISKTQIKSISIVPNIQHTTKEVRKCSLFEFIGARCLLAIQDIAYVSEKITHFYDHSNSYLNRIESEVIIDDILIHGSHYEDILDSFPIIEYGTKHFLKNPTEVVFKMSNQPLLHKNFDLLAENLHHHKLEGYHNLILSSNEKQLKRIRAIFHDKGYSEDFEDVVGALSEGFVDHDLKLCVYTDHQIFERYHRFKLKSKKSSKLAITLKELQKLSPGDYVVHIDHGIGQFAGLVRTEENGKVQESLRLVFKGNDSLLVSIHALHRISKYKDKEGTEPRLNKLGTSAWQKMKNKTKSKVKDIAKDLIALYAERKKEQGFSFSEDNYLQQELEASFIYEDTPDQNKATLVVKEDMEKQIPMDRLVCGDVGFGKTEVAIRAAFKAVCDSKQVAVLVPTTILAFQHYKTFQQRLKELPCNVEYISRMRKPKEVKHVLKEMKEGKVDIVIGTHKLVGKDIEFKDLGLLIIDEEQKFGVAVKEKLKKLKVNVDTLTLTATPIPRTLQFSLMGARDLSVINTPPPNRYPIQTEVHGFNEEIIKESIEYELERGGQVFFINNRVQNILEVEAMIQRVCPGVKTLVGHGQMDGATLEKVMLSFIAGDYDVLIATTIIESGLDIPNANTIIINHAHQFGLSELHQLRGRVGRSNKKAFCYLLAPPLSSLPSESRRRLEAIEEFSELGSGFNIAMQDLDIRGAGNMLGGEQSGFIADIGFETYQRILNEAIQELKTQEFKEIFEDEKENDQAARKAFMNVSYVQDCQIETDMELLFPSDYVENTAERMILYNELDNLEDGEALTEFIKNTEDRFGKMPQEAIELTKIVQMRWIAERTGIEKIRLKKKRMIIDFVSDPQSSFYSSEQFSHVLSWLQHNPGKAGMKQEKDCIRLTFIKIFDVNDALEALNLLSGNS</sequence>
<dbReference type="EMBL" id="CP081303">
    <property type="protein sequence ID" value="QZE13454.1"/>
    <property type="molecule type" value="Genomic_DNA"/>
</dbReference>
<protein>
    <submittedName>
        <fullName evidence="1">Transcription-repair coupling factor</fullName>
    </submittedName>
</protein>
<organism evidence="1 2">
    <name type="scientific">Halosquirtibacter laminarini</name>
    <dbReference type="NCBI Taxonomy" id="3374600"/>
    <lineage>
        <taxon>Bacteria</taxon>
        <taxon>Pseudomonadati</taxon>
        <taxon>Bacteroidota</taxon>
        <taxon>Bacteroidia</taxon>
        <taxon>Marinilabiliales</taxon>
        <taxon>Prolixibacteraceae</taxon>
        <taxon>Halosquirtibacter</taxon>
    </lineage>
</organism>